<feature type="chain" id="PRO_5040810894" evidence="1">
    <location>
        <begin position="18"/>
        <end position="155"/>
    </location>
</feature>
<dbReference type="EMBL" id="RIBY02001224">
    <property type="protein sequence ID" value="KAH9831045.1"/>
    <property type="molecule type" value="Genomic_DNA"/>
</dbReference>
<dbReference type="Proteomes" id="UP001138500">
    <property type="component" value="Unassembled WGS sequence"/>
</dbReference>
<proteinExistence type="predicted"/>
<keyword evidence="1" id="KW-0732">Signal</keyword>
<reference evidence="2 3" key="1">
    <citation type="journal article" date="2018" name="IMA Fungus">
        <title>IMA Genome-F 10: Nine draft genome sequences of Claviceps purpurea s.lat., including C. arundinis, C. humidiphila, and C. cf. spartinae, pseudomolecules for the pitch canker pathogen Fusarium circinatum, draft genome of Davidsoniella eucalypti, Grosmannia galeiformis, Quambalaria eucalypti, and Teratosphaeria destructans.</title>
        <authorList>
            <person name="Wingfield B.D."/>
            <person name="Liu M."/>
            <person name="Nguyen H.D."/>
            <person name="Lane F.A."/>
            <person name="Morgan S.W."/>
            <person name="De Vos L."/>
            <person name="Wilken P.M."/>
            <person name="Duong T.A."/>
            <person name="Aylward J."/>
            <person name="Coetzee M.P."/>
            <person name="Dadej K."/>
            <person name="De Beer Z.W."/>
            <person name="Findlay W."/>
            <person name="Havenga M."/>
            <person name="Kolarik M."/>
            <person name="Menzies J.G."/>
            <person name="Naidoo K."/>
            <person name="Pochopski O."/>
            <person name="Shoukouhi P."/>
            <person name="Santana Q.C."/>
            <person name="Seifert K.A."/>
            <person name="Soal N."/>
            <person name="Steenkamp E.T."/>
            <person name="Tatham C.T."/>
            <person name="van der Nest M.A."/>
            <person name="Wingfield M.J."/>
        </authorList>
    </citation>
    <scope>NUCLEOTIDE SEQUENCE [LARGE SCALE GENOMIC DNA]</scope>
    <source>
        <strain evidence="2">CMW44962</strain>
    </source>
</reference>
<gene>
    <name evidence="2" type="ORF">Tdes44962_MAKER02122</name>
</gene>
<name>A0A9W7SUT3_9PEZI</name>
<evidence type="ECO:0000313" key="3">
    <source>
        <dbReference type="Proteomes" id="UP001138500"/>
    </source>
</evidence>
<feature type="signal peptide" evidence="1">
    <location>
        <begin position="1"/>
        <end position="17"/>
    </location>
</feature>
<evidence type="ECO:0000256" key="1">
    <source>
        <dbReference type="SAM" id="SignalP"/>
    </source>
</evidence>
<evidence type="ECO:0000313" key="2">
    <source>
        <dbReference type="EMBL" id="KAH9831045.1"/>
    </source>
</evidence>
<reference evidence="2 3" key="2">
    <citation type="journal article" date="2021" name="Curr. Genet.">
        <title>Genetic response to nitrogen starvation in the aggressive Eucalyptus foliar pathogen Teratosphaeria destructans.</title>
        <authorList>
            <person name="Havenga M."/>
            <person name="Wingfield B.D."/>
            <person name="Wingfield M.J."/>
            <person name="Dreyer L.L."/>
            <person name="Roets F."/>
            <person name="Aylward J."/>
        </authorList>
    </citation>
    <scope>NUCLEOTIDE SEQUENCE [LARGE SCALE GENOMIC DNA]</scope>
    <source>
        <strain evidence="2">CMW44962</strain>
    </source>
</reference>
<organism evidence="2 3">
    <name type="scientific">Teratosphaeria destructans</name>
    <dbReference type="NCBI Taxonomy" id="418781"/>
    <lineage>
        <taxon>Eukaryota</taxon>
        <taxon>Fungi</taxon>
        <taxon>Dikarya</taxon>
        <taxon>Ascomycota</taxon>
        <taxon>Pezizomycotina</taxon>
        <taxon>Dothideomycetes</taxon>
        <taxon>Dothideomycetidae</taxon>
        <taxon>Mycosphaerellales</taxon>
        <taxon>Teratosphaeriaceae</taxon>
        <taxon>Teratosphaeria</taxon>
    </lineage>
</organism>
<keyword evidence="3" id="KW-1185">Reference proteome</keyword>
<protein>
    <submittedName>
        <fullName evidence="2">Uncharacterized protein</fullName>
    </submittedName>
</protein>
<accession>A0A9W7SUT3</accession>
<comment type="caution">
    <text evidence="2">The sequence shown here is derived from an EMBL/GenBank/DDBJ whole genome shotgun (WGS) entry which is preliminary data.</text>
</comment>
<sequence>MHNTHLLLALCASSALAAPPQAKEVTNAAIYERSAVADAAADAQPLDTRAACPPWTYKRFRETKCSTKPHDTASGSKPSKCIKINLPPFHNPTGDIFDGAGVWELHAFTSSDCTTTPEYRSEVIGPDFGDVCGGDFTWASYYVKLKKGAKCAIEG</sequence>
<dbReference type="AlphaFoldDB" id="A0A9W7SUT3"/>